<dbReference type="PANTHER" id="PTHR11388:SF87">
    <property type="entry name" value="SOLUTE CARRIER ORGANIC ANION TRANSPORTER FAMILY MEMBER 2B1"/>
    <property type="match status" value="1"/>
</dbReference>
<evidence type="ECO:0000256" key="7">
    <source>
        <dbReference type="ARBA" id="ARBA00023157"/>
    </source>
</evidence>
<evidence type="ECO:0000313" key="11">
    <source>
        <dbReference type="Ensembl" id="ENSHCOP00000009479.1"/>
    </source>
</evidence>
<dbReference type="GO" id="GO:0015125">
    <property type="term" value="F:bile acid transmembrane transporter activity"/>
    <property type="evidence" value="ECO:0007669"/>
    <property type="project" value="TreeGrafter"/>
</dbReference>
<feature type="chain" id="PRO_5018581679" evidence="9">
    <location>
        <begin position="25"/>
        <end position="399"/>
    </location>
</feature>
<keyword evidence="7" id="KW-1015">Disulfide bond</keyword>
<dbReference type="OMA" id="CHCENAS"/>
<dbReference type="SUPFAM" id="SSF100895">
    <property type="entry name" value="Kazal-type serine protease inhibitors"/>
    <property type="match status" value="1"/>
</dbReference>
<dbReference type="PANTHER" id="PTHR11388">
    <property type="entry name" value="ORGANIC ANION TRANSPORTER"/>
    <property type="match status" value="1"/>
</dbReference>
<keyword evidence="9" id="KW-0732">Signal</keyword>
<dbReference type="GO" id="GO:0016323">
    <property type="term" value="C:basolateral plasma membrane"/>
    <property type="evidence" value="ECO:0007669"/>
    <property type="project" value="TreeGrafter"/>
</dbReference>
<feature type="transmembrane region" description="Helical" evidence="8">
    <location>
        <begin position="153"/>
        <end position="172"/>
    </location>
</feature>
<reference evidence="11" key="1">
    <citation type="submission" date="2025-08" db="UniProtKB">
        <authorList>
            <consortium name="Ensembl"/>
        </authorList>
    </citation>
    <scope>IDENTIFICATION</scope>
</reference>
<evidence type="ECO:0000256" key="1">
    <source>
        <dbReference type="ARBA" id="ARBA00004651"/>
    </source>
</evidence>
<keyword evidence="4 8" id="KW-0812">Transmembrane</keyword>
<evidence type="ECO:0000256" key="4">
    <source>
        <dbReference type="ARBA" id="ARBA00022692"/>
    </source>
</evidence>
<comment type="similarity">
    <text evidence="2">Belongs to the organo anion transporter (TC 2.A.60) family.</text>
</comment>
<name>A0A3Q3DDR5_HIPCM</name>
<dbReference type="GO" id="GO:0006693">
    <property type="term" value="P:prostaglandin metabolic process"/>
    <property type="evidence" value="ECO:0007669"/>
    <property type="project" value="Ensembl"/>
</dbReference>
<dbReference type="Gene3D" id="3.30.60.30">
    <property type="match status" value="1"/>
</dbReference>
<dbReference type="SUPFAM" id="SSF103473">
    <property type="entry name" value="MFS general substrate transporter"/>
    <property type="match status" value="2"/>
</dbReference>
<feature type="transmembrane region" description="Helical" evidence="8">
    <location>
        <begin position="80"/>
        <end position="99"/>
    </location>
</feature>
<dbReference type="GO" id="GO:0016324">
    <property type="term" value="C:apical plasma membrane"/>
    <property type="evidence" value="ECO:0007669"/>
    <property type="project" value="TreeGrafter"/>
</dbReference>
<feature type="transmembrane region" description="Helical" evidence="8">
    <location>
        <begin position="269"/>
        <end position="296"/>
    </location>
</feature>
<dbReference type="InterPro" id="IPR036259">
    <property type="entry name" value="MFS_trans_sf"/>
</dbReference>
<evidence type="ECO:0000256" key="9">
    <source>
        <dbReference type="SAM" id="SignalP"/>
    </source>
</evidence>
<dbReference type="InterPro" id="IPR004156">
    <property type="entry name" value="OATP"/>
</dbReference>
<evidence type="ECO:0000256" key="3">
    <source>
        <dbReference type="ARBA" id="ARBA00022475"/>
    </source>
</evidence>
<keyword evidence="3" id="KW-1003">Cell membrane</keyword>
<evidence type="ECO:0000256" key="8">
    <source>
        <dbReference type="SAM" id="Phobius"/>
    </source>
</evidence>
<proteinExistence type="inferred from homology"/>
<dbReference type="GO" id="GO:0015347">
    <property type="term" value="F:sodium-independent organic anion transmembrane transporter activity"/>
    <property type="evidence" value="ECO:0007669"/>
    <property type="project" value="TreeGrafter"/>
</dbReference>
<keyword evidence="6 8" id="KW-0472">Membrane</keyword>
<dbReference type="Pfam" id="PF07648">
    <property type="entry name" value="Kazal_2"/>
    <property type="match status" value="1"/>
</dbReference>
<feature type="transmembrane region" description="Helical" evidence="8">
    <location>
        <begin position="308"/>
        <end position="330"/>
    </location>
</feature>
<reference evidence="11" key="2">
    <citation type="submission" date="2025-09" db="UniProtKB">
        <authorList>
            <consortium name="Ensembl"/>
        </authorList>
    </citation>
    <scope>IDENTIFICATION</scope>
</reference>
<dbReference type="Proteomes" id="UP000264820">
    <property type="component" value="Unplaced"/>
</dbReference>
<feature type="transmembrane region" description="Helical" evidence="8">
    <location>
        <begin position="119"/>
        <end position="141"/>
    </location>
</feature>
<dbReference type="PROSITE" id="PS51465">
    <property type="entry name" value="KAZAL_2"/>
    <property type="match status" value="1"/>
</dbReference>
<organism evidence="11 12">
    <name type="scientific">Hippocampus comes</name>
    <name type="common">Tiger tail seahorse</name>
    <dbReference type="NCBI Taxonomy" id="109280"/>
    <lineage>
        <taxon>Eukaryota</taxon>
        <taxon>Metazoa</taxon>
        <taxon>Chordata</taxon>
        <taxon>Craniata</taxon>
        <taxon>Vertebrata</taxon>
        <taxon>Euteleostomi</taxon>
        <taxon>Actinopterygii</taxon>
        <taxon>Neopterygii</taxon>
        <taxon>Teleostei</taxon>
        <taxon>Neoteleostei</taxon>
        <taxon>Acanthomorphata</taxon>
        <taxon>Syngnathiaria</taxon>
        <taxon>Syngnathiformes</taxon>
        <taxon>Syngnathoidei</taxon>
        <taxon>Syngnathidae</taxon>
        <taxon>Hippocampus</taxon>
    </lineage>
</organism>
<dbReference type="GeneTree" id="ENSGT01150000286901"/>
<dbReference type="InterPro" id="IPR002350">
    <property type="entry name" value="Kazal_dom"/>
</dbReference>
<keyword evidence="12" id="KW-1185">Reference proteome</keyword>
<dbReference type="AlphaFoldDB" id="A0A3Q3DDR5"/>
<dbReference type="GO" id="GO:0071425">
    <property type="term" value="P:hematopoietic stem cell proliferation"/>
    <property type="evidence" value="ECO:0007669"/>
    <property type="project" value="Ensembl"/>
</dbReference>
<accession>A0A3Q3DDR5</accession>
<dbReference type="Ensembl" id="ENSHCOT00000015649.1">
    <property type="protein sequence ID" value="ENSHCOP00000009479.1"/>
    <property type="gene ID" value="ENSHCOG00000011923.1"/>
</dbReference>
<dbReference type="InterPro" id="IPR036058">
    <property type="entry name" value="Kazal_dom_sf"/>
</dbReference>
<sequence>GFLVASCLLFVAALPYFFFPRSMAPEVRRTLPARRRCRVTRPSRPSASCPTSRQRRSCLIVGVSPLGFPAMLCRTLRSPVYLLVVLAQVNLSAMVAGLATFMAKFIEKQFSQTADFSNVMIGGVSIPLAVLGTVSGGVLMRRRALGVGGASKLCAAAILLSLCCAFPLILLGCPTSTQKVKTASASMWVCVHVRRAATRCASTCRCAQDLFHPVCGSDGVEFTSPCRAGCIAMETDGANKVTNFTECGCVGGAGGWAAPGTCGGRCGHLLWPFVVLMAATCLTASLCQTPSFVIILRTVSARDKSLAVGIQYMLFRVLAFMPCPVLYGFVIDSTCVLWDRECGKQTSCLYYDLDRFRHRPVSFQQTEHVANFAVRLLLVELANFDTLGSKGSPKVKSIT</sequence>
<evidence type="ECO:0000256" key="5">
    <source>
        <dbReference type="ARBA" id="ARBA00022989"/>
    </source>
</evidence>
<keyword evidence="5 8" id="KW-1133">Transmembrane helix</keyword>
<evidence type="ECO:0000256" key="6">
    <source>
        <dbReference type="ARBA" id="ARBA00023136"/>
    </source>
</evidence>
<dbReference type="GO" id="GO:0043252">
    <property type="term" value="P:sodium-independent organic anion transport"/>
    <property type="evidence" value="ECO:0007669"/>
    <property type="project" value="TreeGrafter"/>
</dbReference>
<feature type="domain" description="Kazal-like" evidence="10">
    <location>
        <begin position="194"/>
        <end position="248"/>
    </location>
</feature>
<dbReference type="Pfam" id="PF03137">
    <property type="entry name" value="OATP"/>
    <property type="match status" value="1"/>
</dbReference>
<evidence type="ECO:0000259" key="10">
    <source>
        <dbReference type="PROSITE" id="PS51465"/>
    </source>
</evidence>
<feature type="signal peptide" evidence="9">
    <location>
        <begin position="1"/>
        <end position="24"/>
    </location>
</feature>
<evidence type="ECO:0000313" key="12">
    <source>
        <dbReference type="Proteomes" id="UP000264820"/>
    </source>
</evidence>
<evidence type="ECO:0000256" key="2">
    <source>
        <dbReference type="ARBA" id="ARBA00009657"/>
    </source>
</evidence>
<comment type="subcellular location">
    <subcellularLocation>
        <location evidence="1">Cell membrane</location>
        <topology evidence="1">Multi-pass membrane protein</topology>
    </subcellularLocation>
</comment>
<protein>
    <submittedName>
        <fullName evidence="11">Solute carrier organic anion transporter family, member 2B1</fullName>
    </submittedName>
</protein>